<feature type="binding site" evidence="7">
    <location>
        <position position="223"/>
    </location>
    <ligand>
        <name>Mg(2+)</name>
        <dbReference type="ChEBI" id="CHEBI:18420"/>
    </ligand>
</feature>
<dbReference type="AlphaFoldDB" id="A0A848HE93"/>
<dbReference type="PANTHER" id="PTHR22926:SF3">
    <property type="entry name" value="UNDECAPRENYL-PHOSPHATE ALPHA-N-ACETYLGLUCOSAMINYL 1-PHOSPHATE TRANSFERASE"/>
    <property type="match status" value="1"/>
</dbReference>
<dbReference type="PANTHER" id="PTHR22926">
    <property type="entry name" value="PHOSPHO-N-ACETYLMURAMOYL-PENTAPEPTIDE-TRANSFERASE"/>
    <property type="match status" value="1"/>
</dbReference>
<keyword evidence="5 9" id="KW-1133">Transmembrane helix</keyword>
<proteinExistence type="predicted"/>
<name>A0A848HE93_9BURK</name>
<accession>A0A848HE93</accession>
<keyword evidence="11" id="KW-1185">Reference proteome</keyword>
<keyword evidence="6 9" id="KW-0472">Membrane</keyword>
<feature type="transmembrane region" description="Helical" evidence="9">
    <location>
        <begin position="108"/>
        <end position="126"/>
    </location>
</feature>
<evidence type="ECO:0000256" key="9">
    <source>
        <dbReference type="SAM" id="Phobius"/>
    </source>
</evidence>
<dbReference type="Proteomes" id="UP000541185">
    <property type="component" value="Unassembled WGS sequence"/>
</dbReference>
<feature type="transmembrane region" description="Helical" evidence="9">
    <location>
        <begin position="226"/>
        <end position="244"/>
    </location>
</feature>
<dbReference type="InterPro" id="IPR000715">
    <property type="entry name" value="Glycosyl_transferase_4"/>
</dbReference>
<feature type="binding site" evidence="7">
    <location>
        <position position="163"/>
    </location>
    <ligand>
        <name>Mg(2+)</name>
        <dbReference type="ChEBI" id="CHEBI:18420"/>
    </ligand>
</feature>
<keyword evidence="7" id="KW-0460">Magnesium</keyword>
<evidence type="ECO:0000256" key="5">
    <source>
        <dbReference type="ARBA" id="ARBA00022989"/>
    </source>
</evidence>
<keyword evidence="4 9" id="KW-0812">Transmembrane</keyword>
<evidence type="ECO:0000256" key="4">
    <source>
        <dbReference type="ARBA" id="ARBA00022692"/>
    </source>
</evidence>
<feature type="transmembrane region" description="Helical" evidence="9">
    <location>
        <begin position="6"/>
        <end position="23"/>
    </location>
</feature>
<feature type="transmembrane region" description="Helical" evidence="9">
    <location>
        <begin position="138"/>
        <end position="156"/>
    </location>
</feature>
<dbReference type="GO" id="GO:0016780">
    <property type="term" value="F:phosphotransferase activity, for other substituted phosphate groups"/>
    <property type="evidence" value="ECO:0007669"/>
    <property type="project" value="InterPro"/>
</dbReference>
<dbReference type="EMBL" id="JABBFX010000003">
    <property type="protein sequence ID" value="NML47800.1"/>
    <property type="molecule type" value="Genomic_DNA"/>
</dbReference>
<dbReference type="GO" id="GO:0005886">
    <property type="term" value="C:plasma membrane"/>
    <property type="evidence" value="ECO:0007669"/>
    <property type="project" value="UniProtKB-SubCell"/>
</dbReference>
<dbReference type="Pfam" id="PF00953">
    <property type="entry name" value="Glycos_transf_4"/>
    <property type="match status" value="1"/>
</dbReference>
<evidence type="ECO:0000256" key="6">
    <source>
        <dbReference type="ARBA" id="ARBA00023136"/>
    </source>
</evidence>
<comment type="cofactor">
    <cofactor evidence="7">
        <name>Mg(2+)</name>
        <dbReference type="ChEBI" id="CHEBI:18420"/>
    </cofactor>
</comment>
<keyword evidence="3 10" id="KW-0808">Transferase</keyword>
<reference evidence="10 11" key="1">
    <citation type="submission" date="2020-04" db="EMBL/GenBank/DDBJ databases">
        <title>Ramlibacter sp. G-1-2-2 isolated from soil.</title>
        <authorList>
            <person name="Dahal R.H."/>
        </authorList>
    </citation>
    <scope>NUCLEOTIDE SEQUENCE [LARGE SCALE GENOMIC DNA]</scope>
    <source>
        <strain evidence="10 11">G-1-2-2</strain>
    </source>
</reference>
<keyword evidence="2" id="KW-1003">Cell membrane</keyword>
<comment type="subcellular location">
    <subcellularLocation>
        <location evidence="1">Cell membrane</location>
        <topology evidence="1">Multi-pass membrane protein</topology>
    </subcellularLocation>
</comment>
<evidence type="ECO:0000256" key="1">
    <source>
        <dbReference type="ARBA" id="ARBA00004651"/>
    </source>
</evidence>
<evidence type="ECO:0000256" key="8">
    <source>
        <dbReference type="SAM" id="MobiDB-lite"/>
    </source>
</evidence>
<sequence length="417" mass="45954">MIFLAAVSLVVAFLFAIVFIRSARDHAKRYDASKVQRFHSGDVPRVGGVAILLGLLAGWLMGALSSAYGDKVNALVGVGTAVTWMLVVLPAALGGAWEDMTQRVSVELRFGMTGLSAALACWLMGVSLNRLGLPFVDGWLAAVPWLGLLLAFVAMVGMTHAFNLIDGYNGLAGTVALLISLALAHVALQNGDRQLAAFMICMVGATGGFLFWNYPRGSIFAGDGGAYLWGLVVAIGSITLVQRHEQVSPWFPMLLCIYPVWETLFSIYRKVARGGSPGVADALHFHQLIYRRIVRNVFDEDEARRILSRNNRTSPYLWGFTLMSVAPAVLFWSYTPALVFFCLVFVTSYVSAYLMIVRFKVPRWVRAAPRRAQRRRRIDPNLGTSTLGGRDKAARIEPRPQASREELDQPQSDRQEL</sequence>
<dbReference type="GO" id="GO:0071555">
    <property type="term" value="P:cell wall organization"/>
    <property type="evidence" value="ECO:0007669"/>
    <property type="project" value="TreeGrafter"/>
</dbReference>
<dbReference type="GO" id="GO:0046872">
    <property type="term" value="F:metal ion binding"/>
    <property type="evidence" value="ECO:0007669"/>
    <property type="project" value="UniProtKB-KW"/>
</dbReference>
<dbReference type="GO" id="GO:0044038">
    <property type="term" value="P:cell wall macromolecule biosynthetic process"/>
    <property type="evidence" value="ECO:0007669"/>
    <property type="project" value="TreeGrafter"/>
</dbReference>
<comment type="caution">
    <text evidence="10">The sequence shown here is derived from an EMBL/GenBank/DDBJ whole genome shotgun (WGS) entry which is preliminary data.</text>
</comment>
<dbReference type="RefSeq" id="WP_169422059.1">
    <property type="nucleotide sequence ID" value="NZ_JABBFX010000003.1"/>
</dbReference>
<evidence type="ECO:0000256" key="3">
    <source>
        <dbReference type="ARBA" id="ARBA00022679"/>
    </source>
</evidence>
<evidence type="ECO:0000256" key="2">
    <source>
        <dbReference type="ARBA" id="ARBA00022475"/>
    </source>
</evidence>
<feature type="transmembrane region" description="Helical" evidence="9">
    <location>
        <begin position="168"/>
        <end position="188"/>
    </location>
</feature>
<feature type="transmembrane region" description="Helical" evidence="9">
    <location>
        <begin position="74"/>
        <end position="96"/>
    </location>
</feature>
<evidence type="ECO:0000313" key="10">
    <source>
        <dbReference type="EMBL" id="NML47800.1"/>
    </source>
</evidence>
<keyword evidence="7" id="KW-0479">Metal-binding</keyword>
<feature type="transmembrane region" description="Helical" evidence="9">
    <location>
        <begin position="194"/>
        <end position="214"/>
    </location>
</feature>
<dbReference type="CDD" id="cd06912">
    <property type="entry name" value="GT_MraY_like"/>
    <property type="match status" value="1"/>
</dbReference>
<feature type="region of interest" description="Disordered" evidence="8">
    <location>
        <begin position="375"/>
        <end position="417"/>
    </location>
</feature>
<gene>
    <name evidence="10" type="ORF">HHL11_28890</name>
</gene>
<protein>
    <submittedName>
        <fullName evidence="10">Glycosyl transferase</fullName>
    </submittedName>
</protein>
<feature type="compositionally biased region" description="Basic and acidic residues" evidence="8">
    <location>
        <begin position="389"/>
        <end position="417"/>
    </location>
</feature>
<feature type="transmembrane region" description="Helical" evidence="9">
    <location>
        <begin position="43"/>
        <end position="62"/>
    </location>
</feature>
<feature type="transmembrane region" description="Helical" evidence="9">
    <location>
        <begin position="315"/>
        <end position="332"/>
    </location>
</feature>
<feature type="transmembrane region" description="Helical" evidence="9">
    <location>
        <begin position="338"/>
        <end position="356"/>
    </location>
</feature>
<evidence type="ECO:0000256" key="7">
    <source>
        <dbReference type="PIRSR" id="PIRSR600715-1"/>
    </source>
</evidence>
<dbReference type="GO" id="GO:0009103">
    <property type="term" value="P:lipopolysaccharide biosynthetic process"/>
    <property type="evidence" value="ECO:0007669"/>
    <property type="project" value="TreeGrafter"/>
</dbReference>
<organism evidence="10 11">
    <name type="scientific">Ramlibacter agri</name>
    <dbReference type="NCBI Taxonomy" id="2728837"/>
    <lineage>
        <taxon>Bacteria</taxon>
        <taxon>Pseudomonadati</taxon>
        <taxon>Pseudomonadota</taxon>
        <taxon>Betaproteobacteria</taxon>
        <taxon>Burkholderiales</taxon>
        <taxon>Comamonadaceae</taxon>
        <taxon>Ramlibacter</taxon>
    </lineage>
</organism>
<evidence type="ECO:0000313" key="11">
    <source>
        <dbReference type="Proteomes" id="UP000541185"/>
    </source>
</evidence>